<dbReference type="GO" id="GO:0016705">
    <property type="term" value="F:oxidoreductase activity, acting on paired donors, with incorporation or reduction of molecular oxygen"/>
    <property type="evidence" value="ECO:0007669"/>
    <property type="project" value="InterPro"/>
</dbReference>
<evidence type="ECO:0000313" key="7">
    <source>
        <dbReference type="EMBL" id="TKX21791.1"/>
    </source>
</evidence>
<evidence type="ECO:0000256" key="5">
    <source>
        <dbReference type="PIRSR" id="PIRSR602401-1"/>
    </source>
</evidence>
<keyword evidence="3 5" id="KW-0479">Metal-binding</keyword>
<comment type="cofactor">
    <cofactor evidence="1 5">
        <name>heme</name>
        <dbReference type="ChEBI" id="CHEBI:30413"/>
    </cofactor>
</comment>
<dbReference type="InterPro" id="IPR001128">
    <property type="entry name" value="Cyt_P450"/>
</dbReference>
<dbReference type="PANTHER" id="PTHR24305">
    <property type="entry name" value="CYTOCHROME P450"/>
    <property type="match status" value="1"/>
</dbReference>
<dbReference type="SUPFAM" id="SSF48264">
    <property type="entry name" value="Cytochrome P450"/>
    <property type="match status" value="1"/>
</dbReference>
<dbReference type="GO" id="GO:0005506">
    <property type="term" value="F:iron ion binding"/>
    <property type="evidence" value="ECO:0007669"/>
    <property type="project" value="InterPro"/>
</dbReference>
<protein>
    <submittedName>
        <fullName evidence="7">Cytochrome P450 monooxygenase-like protein 35</fullName>
    </submittedName>
</protein>
<dbReference type="InterPro" id="IPR002401">
    <property type="entry name" value="Cyt_P450_E_grp-I"/>
</dbReference>
<keyword evidence="5 6" id="KW-0349">Heme</keyword>
<dbReference type="PRINTS" id="PR00463">
    <property type="entry name" value="EP450I"/>
</dbReference>
<evidence type="ECO:0000256" key="1">
    <source>
        <dbReference type="ARBA" id="ARBA00001971"/>
    </source>
</evidence>
<dbReference type="Gene3D" id="1.10.630.10">
    <property type="entry name" value="Cytochrome P450"/>
    <property type="match status" value="1"/>
</dbReference>
<dbReference type="InterPro" id="IPR050121">
    <property type="entry name" value="Cytochrome_P450_monoxygenase"/>
</dbReference>
<dbReference type="InterPro" id="IPR017972">
    <property type="entry name" value="Cyt_P450_CS"/>
</dbReference>
<evidence type="ECO:0000256" key="3">
    <source>
        <dbReference type="ARBA" id="ARBA00022723"/>
    </source>
</evidence>
<evidence type="ECO:0000313" key="8">
    <source>
        <dbReference type="Proteomes" id="UP000308133"/>
    </source>
</evidence>
<organism evidence="7 8">
    <name type="scientific">Elsinoe australis</name>
    <dbReference type="NCBI Taxonomy" id="40998"/>
    <lineage>
        <taxon>Eukaryota</taxon>
        <taxon>Fungi</taxon>
        <taxon>Dikarya</taxon>
        <taxon>Ascomycota</taxon>
        <taxon>Pezizomycotina</taxon>
        <taxon>Dothideomycetes</taxon>
        <taxon>Dothideomycetidae</taxon>
        <taxon>Myriangiales</taxon>
        <taxon>Elsinoaceae</taxon>
        <taxon>Elsinoe</taxon>
    </lineage>
</organism>
<proteinExistence type="inferred from homology"/>
<keyword evidence="6" id="KW-0560">Oxidoreductase</keyword>
<comment type="caution">
    <text evidence="7">The sequence shown here is derived from an EMBL/GenBank/DDBJ whole genome shotgun (WGS) entry which is preliminary data.</text>
</comment>
<dbReference type="GO" id="GO:0004497">
    <property type="term" value="F:monooxygenase activity"/>
    <property type="evidence" value="ECO:0007669"/>
    <property type="project" value="UniProtKB-KW"/>
</dbReference>
<evidence type="ECO:0000256" key="6">
    <source>
        <dbReference type="RuleBase" id="RU000461"/>
    </source>
</evidence>
<comment type="similarity">
    <text evidence="2 6">Belongs to the cytochrome P450 family.</text>
</comment>
<name>A0A4U7AY32_9PEZI</name>
<dbReference type="GO" id="GO:0020037">
    <property type="term" value="F:heme binding"/>
    <property type="evidence" value="ECO:0007669"/>
    <property type="project" value="InterPro"/>
</dbReference>
<reference evidence="7 8" key="1">
    <citation type="submission" date="2018-02" db="EMBL/GenBank/DDBJ databases">
        <title>Draft genome sequences of Elsinoe sp., causing black scab on jojoba.</title>
        <authorList>
            <person name="Stodart B."/>
            <person name="Jeffress S."/>
            <person name="Ash G."/>
            <person name="Arun Chinnappa K."/>
        </authorList>
    </citation>
    <scope>NUCLEOTIDE SEQUENCE [LARGE SCALE GENOMIC DNA]</scope>
    <source>
        <strain evidence="7 8">Hillstone_2</strain>
    </source>
</reference>
<evidence type="ECO:0000256" key="2">
    <source>
        <dbReference type="ARBA" id="ARBA00010617"/>
    </source>
</evidence>
<dbReference type="EMBL" id="PTQR01000080">
    <property type="protein sequence ID" value="TKX21791.1"/>
    <property type="molecule type" value="Genomic_DNA"/>
</dbReference>
<feature type="binding site" description="axial binding residue" evidence="5">
    <location>
        <position position="520"/>
    </location>
    <ligand>
        <name>heme</name>
        <dbReference type="ChEBI" id="CHEBI:30413"/>
    </ligand>
    <ligandPart>
        <name>Fe</name>
        <dbReference type="ChEBI" id="CHEBI:18248"/>
    </ligandPart>
</feature>
<sequence length="587" mass="65689">MSTLLFSTTTYVVCGTIGSLCYLIYRATIPKPFAGIPYDRSYVKPFGHAGDQIAWVKKNETVFDWMALQGRRLQSPIYQLLLMPFSKPTLVITDPRECQDILLRRAKEFDRSTWFTDLFLGTIPDHHIVQQTNDRFRAQRKLLADTMTTGFLHNVAAQHLHKQTVNLISLWRTKSRLSSDHAFPVQDDINEMALDSIWAVAFGTEINTVKTQDTFLQTKPTIPVPNSPSSPIDFPKPPLPAAFHSIMYLSDSILYAIRSPHPRLGHWWFRQSSAFKAAKSHKDKLIAERLADAKSRLLTSTATDAMIRCATDNMVRREQQAAEKEGRAPTYDSPTAKDELFGFLIGGHDTTSSTVMWGVKFLTDHAEVQAKLRAALRAAHPAEAKSGAFPPAEAICRTNVPYLDATIEEMLRMGMTAPGASRKATVDTEVLGYRVPKGTDVFLLSNGSGFVEEDVYAKGIEEGKRSRSSREAKGRVGTWDAEDVGRFVPERWIKRDEKGNEEFDSRAGPMMTFGGGIRGCFGKRLAYLEMRILFTIMVWELELQKAPENLSGYGATDNLTHKPKQCYLRPVALGAQGRKDSATEAEA</sequence>
<dbReference type="PANTHER" id="PTHR24305:SF232">
    <property type="entry name" value="P450, PUTATIVE (EUROFUNG)-RELATED"/>
    <property type="match status" value="1"/>
</dbReference>
<dbReference type="InterPro" id="IPR036396">
    <property type="entry name" value="Cyt_P450_sf"/>
</dbReference>
<dbReference type="PROSITE" id="PS00086">
    <property type="entry name" value="CYTOCHROME_P450"/>
    <property type="match status" value="1"/>
</dbReference>
<dbReference type="PRINTS" id="PR00385">
    <property type="entry name" value="P450"/>
</dbReference>
<keyword evidence="6 7" id="KW-0503">Monooxygenase</keyword>
<dbReference type="Proteomes" id="UP000308133">
    <property type="component" value="Unassembled WGS sequence"/>
</dbReference>
<dbReference type="AlphaFoldDB" id="A0A4U7AY32"/>
<keyword evidence="4 5" id="KW-0408">Iron</keyword>
<dbReference type="Pfam" id="PF00067">
    <property type="entry name" value="p450"/>
    <property type="match status" value="2"/>
</dbReference>
<evidence type="ECO:0000256" key="4">
    <source>
        <dbReference type="ARBA" id="ARBA00023004"/>
    </source>
</evidence>
<accession>A0A4U7AY32</accession>
<gene>
    <name evidence="7" type="ORF">C1H76_6288</name>
</gene>